<dbReference type="Pfam" id="PF17139">
    <property type="entry name" value="DUF5112"/>
    <property type="match status" value="1"/>
</dbReference>
<evidence type="ECO:0000256" key="4">
    <source>
        <dbReference type="ARBA" id="ARBA00022777"/>
    </source>
</evidence>
<dbReference type="EC" id="2.7.13.3" evidence="2"/>
<evidence type="ECO:0000256" key="1">
    <source>
        <dbReference type="ARBA" id="ARBA00000085"/>
    </source>
</evidence>
<dbReference type="InterPro" id="IPR005467">
    <property type="entry name" value="His_kinase_dom"/>
</dbReference>
<organism evidence="8 9">
    <name type="scientific">Prevotella illustrans</name>
    <dbReference type="NCBI Taxonomy" id="2800387"/>
    <lineage>
        <taxon>Bacteria</taxon>
        <taxon>Pseudomonadati</taxon>
        <taxon>Bacteroidota</taxon>
        <taxon>Bacteroidia</taxon>
        <taxon>Bacteroidales</taxon>
        <taxon>Prevotellaceae</taxon>
        <taxon>Prevotella</taxon>
    </lineage>
</organism>
<dbReference type="InterPro" id="IPR011990">
    <property type="entry name" value="TPR-like_helical_dom_sf"/>
</dbReference>
<dbReference type="PANTHER" id="PTHR43711">
    <property type="entry name" value="TWO-COMPONENT HISTIDINE KINASE"/>
    <property type="match status" value="1"/>
</dbReference>
<dbReference type="SUPFAM" id="SSF48452">
    <property type="entry name" value="TPR-like"/>
    <property type="match status" value="1"/>
</dbReference>
<dbReference type="InterPro" id="IPR019734">
    <property type="entry name" value="TPR_rpt"/>
</dbReference>
<feature type="domain" description="Histidine kinase" evidence="7">
    <location>
        <begin position="501"/>
        <end position="715"/>
    </location>
</feature>
<reference evidence="8 9" key="1">
    <citation type="submission" date="2021-01" db="EMBL/GenBank/DDBJ databases">
        <title>Prevotella A2931 sp. nov.</title>
        <authorList>
            <person name="Buhl M."/>
            <person name="Oberhettinger P."/>
        </authorList>
    </citation>
    <scope>NUCLEOTIDE SEQUENCE [LARGE SCALE GENOMIC DNA]</scope>
    <source>
        <strain evidence="8 9">A2931</strain>
    </source>
</reference>
<evidence type="ECO:0000313" key="8">
    <source>
        <dbReference type="EMBL" id="MBO1363191.1"/>
    </source>
</evidence>
<dbReference type="SUPFAM" id="SSF55874">
    <property type="entry name" value="ATPase domain of HSP90 chaperone/DNA topoisomerase II/histidine kinase"/>
    <property type="match status" value="1"/>
</dbReference>
<dbReference type="Gene3D" id="1.25.40.10">
    <property type="entry name" value="Tetratricopeptide repeat domain"/>
    <property type="match status" value="1"/>
</dbReference>
<evidence type="ECO:0000259" key="7">
    <source>
        <dbReference type="PROSITE" id="PS50109"/>
    </source>
</evidence>
<dbReference type="Pfam" id="PF17140">
    <property type="entry name" value="DUF5113"/>
    <property type="match status" value="2"/>
</dbReference>
<keyword evidence="6" id="KW-1133">Transmembrane helix</keyword>
<keyword evidence="3" id="KW-0808">Transferase</keyword>
<dbReference type="InterPro" id="IPR033406">
    <property type="entry name" value="DUF5113"/>
</dbReference>
<dbReference type="Pfam" id="PF02518">
    <property type="entry name" value="HATPase_c"/>
    <property type="match status" value="1"/>
</dbReference>
<gene>
    <name evidence="8" type="ORF">JHU38_05285</name>
</gene>
<evidence type="ECO:0000256" key="3">
    <source>
        <dbReference type="ARBA" id="ARBA00022679"/>
    </source>
</evidence>
<comment type="catalytic activity">
    <reaction evidence="1">
        <text>ATP + protein L-histidine = ADP + protein N-phospho-L-histidine.</text>
        <dbReference type="EC" id="2.7.13.3"/>
    </reaction>
</comment>
<dbReference type="PANTHER" id="PTHR43711:SF31">
    <property type="entry name" value="HISTIDINE KINASE"/>
    <property type="match status" value="1"/>
</dbReference>
<keyword evidence="5" id="KW-0902">Two-component regulatory system</keyword>
<dbReference type="EMBL" id="JAERMS010000011">
    <property type="protein sequence ID" value="MBO1363191.1"/>
    <property type="molecule type" value="Genomic_DNA"/>
</dbReference>
<keyword evidence="4" id="KW-0418">Kinase</keyword>
<keyword evidence="6" id="KW-0812">Transmembrane</keyword>
<keyword evidence="6" id="KW-0472">Membrane</keyword>
<dbReference type="InterPro" id="IPR036890">
    <property type="entry name" value="HATPase_C_sf"/>
</dbReference>
<feature type="transmembrane region" description="Helical" evidence="6">
    <location>
        <begin position="12"/>
        <end position="34"/>
    </location>
</feature>
<proteinExistence type="predicted"/>
<name>A0ABS3M4U2_9BACT</name>
<protein>
    <recommendedName>
        <fullName evidence="2">histidine kinase</fullName>
        <ecNumber evidence="2">2.7.13.3</ecNumber>
    </recommendedName>
</protein>
<comment type="caution">
    <text evidence="8">The sequence shown here is derived from an EMBL/GenBank/DDBJ whole genome shotgun (WGS) entry which is preliminary data.</text>
</comment>
<evidence type="ECO:0000256" key="6">
    <source>
        <dbReference type="SAM" id="Phobius"/>
    </source>
</evidence>
<dbReference type="SMART" id="SM00387">
    <property type="entry name" value="HATPase_c"/>
    <property type="match status" value="1"/>
</dbReference>
<feature type="transmembrane region" description="Helical" evidence="6">
    <location>
        <begin position="413"/>
        <end position="432"/>
    </location>
</feature>
<feature type="transmembrane region" description="Helical" evidence="6">
    <location>
        <begin position="855"/>
        <end position="877"/>
    </location>
</feature>
<dbReference type="InterPro" id="IPR033405">
    <property type="entry name" value="DUF5112"/>
</dbReference>
<dbReference type="InterPro" id="IPR003594">
    <property type="entry name" value="HATPase_dom"/>
</dbReference>
<dbReference type="Proteomes" id="UP000664265">
    <property type="component" value="Unassembled WGS sequence"/>
</dbReference>
<evidence type="ECO:0000256" key="5">
    <source>
        <dbReference type="ARBA" id="ARBA00023012"/>
    </source>
</evidence>
<dbReference type="InterPro" id="IPR050736">
    <property type="entry name" value="Sensor_HK_Regulatory"/>
</dbReference>
<accession>A0ABS3M4U2</accession>
<dbReference type="PROSITE" id="PS50109">
    <property type="entry name" value="HIS_KIN"/>
    <property type="match status" value="1"/>
</dbReference>
<evidence type="ECO:0000313" key="9">
    <source>
        <dbReference type="Proteomes" id="UP000664265"/>
    </source>
</evidence>
<dbReference type="Gene3D" id="3.30.565.10">
    <property type="entry name" value="Histidine kinase-like ATPase, C-terminal domain"/>
    <property type="match status" value="1"/>
</dbReference>
<dbReference type="SMART" id="SM00028">
    <property type="entry name" value="TPR"/>
    <property type="match status" value="2"/>
</dbReference>
<keyword evidence="9" id="KW-1185">Reference proteome</keyword>
<evidence type="ECO:0000256" key="2">
    <source>
        <dbReference type="ARBA" id="ARBA00012438"/>
    </source>
</evidence>
<sequence>MAELYQIVLRALRLLFLFRQCLLGLVILWSISFLSACEPTYNKEVDILNQASYAFHYRSLDSTKVLAERALNLAELYDAGWSEAMNNLAFVKIARMDYDGANDLLDEVLYRSDNQLELYVANVQKMRLCQRQSRNKDFYIYRQQAIRCQKRIREDLKALSGRQQLRLTYANSEYAIVESTYYYYIGLPKKSMKALEQIDPSSEIIKDTAQLLAYYYNIGSGGIITAGSQREIYQREFDYLIQCLIGALKHGYIYWEANSLQAISEHMRRSAMRDTLIRDNLPAMKFINKDNMPDSLLAGNLAERAADLFSKYGDVYQTAGAYRTLAECYWDLRDYRSALICLNEALEQDTVINRAPDLVASIREQLSLAYSAIDDKPNSDYNRNIYLDMQEMTRQDRQLDARAAQLDLSSEQLNVMIAGVVLMILVVVALLIQFSRMRRKKDAEESLDDLLEPLRRWNISEAHEMTRLSEQNEEVDEQIKVSRLHVLNNKKRNIEQRAKVALVNSITPFIDRILNEINRLQHSCEDPAIRNQRFDYIAELTSQINQYNDILTRWIQLRQGELNLRIESFPLSELFNLVAKGQMSFSLRGVRLRVIDTSLVVKADKTLTLFMINTIADNARKFTAKGGTVTVSAEESEAYVEVSVTDNGCGMDEEQLSHVFDHKPVNGGHGFGLMNCKGIIEKYKKISSVFSVCVIGAVSRKGEGSRFFFRLPKGVARGLVLLLMGTLTIGHSWAKNEHVVFGKAFQHRRDLYDASRYADSVYFANINGAYDRALAFADSTMKYLNTIPRRLRNRDYNLVLLDMKNEAAVAALALHKWDVYRANNKVYTQLFRKMSADNTLDNYVRVMQRSENSKNVAIILLVLLLLSIFPAYFFLYYRHVVFYRYCVELINKINDKLLSDLSAQEKLNQLNLIWSSRRRYLSGRENRLAAIVNQIRSALKESIQNKQLWQDNIDLTRDELRRTRFEEARLYISNSVLDNCLSTLKHETMYYPSRISRLMEEGREDNLVAIGEVANYYKQLYSILSQQAMRQLDYELRIDEDMLKYLLDLLKKLSKCQTAAIEVHERDEHYVVIKDTLTGVTLTEEQCLNLFTPTSVNIEFMICRQIVREIGEMTNMRGSGIQALRQSNHEIVVEITLPKKIMNKMLLYEQV</sequence>
<dbReference type="CDD" id="cd00075">
    <property type="entry name" value="HATPase"/>
    <property type="match status" value="1"/>
</dbReference>